<name>A0ABW1ZIC7_9DEIO</name>
<reference evidence="3" key="1">
    <citation type="journal article" date="2019" name="Int. J. Syst. Evol. Microbiol.">
        <title>The Global Catalogue of Microorganisms (GCM) 10K type strain sequencing project: providing services to taxonomists for standard genome sequencing and annotation.</title>
        <authorList>
            <consortium name="The Broad Institute Genomics Platform"/>
            <consortium name="The Broad Institute Genome Sequencing Center for Infectious Disease"/>
            <person name="Wu L."/>
            <person name="Ma J."/>
        </authorList>
    </citation>
    <scope>NUCLEOTIDE SEQUENCE [LARGE SCALE GENOMIC DNA]</scope>
    <source>
        <strain evidence="3">CCUG 63830</strain>
    </source>
</reference>
<dbReference type="RefSeq" id="WP_380055009.1">
    <property type="nucleotide sequence ID" value="NZ_JBHSWB010000001.1"/>
</dbReference>
<sequence length="126" mass="13487">MKRAALLTCLWLGTLSGLGAQAAVRLSGEVSGETGRGALTLRLEVRHDSGPAEEVRPTVTLPPGWRLLLPPPAVTVAPGEVRAVTLTILPPPARPPAATRCACRPARPRPPFRWRWPPWPAPASSR</sequence>
<accession>A0ABW1ZIC7</accession>
<keyword evidence="1" id="KW-0732">Signal</keyword>
<dbReference type="EMBL" id="JBHSWB010000001">
    <property type="protein sequence ID" value="MFC6660137.1"/>
    <property type="molecule type" value="Genomic_DNA"/>
</dbReference>
<protein>
    <recommendedName>
        <fullName evidence="4">Alpha-galactosidase NEW3 domain-containing protein</fullName>
    </recommendedName>
</protein>
<evidence type="ECO:0000313" key="3">
    <source>
        <dbReference type="Proteomes" id="UP001596317"/>
    </source>
</evidence>
<gene>
    <name evidence="2" type="ORF">ACFP90_07025</name>
</gene>
<feature type="signal peptide" evidence="1">
    <location>
        <begin position="1"/>
        <end position="22"/>
    </location>
</feature>
<dbReference type="Proteomes" id="UP001596317">
    <property type="component" value="Unassembled WGS sequence"/>
</dbReference>
<feature type="chain" id="PRO_5047501293" description="Alpha-galactosidase NEW3 domain-containing protein" evidence="1">
    <location>
        <begin position="23"/>
        <end position="126"/>
    </location>
</feature>
<evidence type="ECO:0000313" key="2">
    <source>
        <dbReference type="EMBL" id="MFC6660137.1"/>
    </source>
</evidence>
<proteinExistence type="predicted"/>
<evidence type="ECO:0008006" key="4">
    <source>
        <dbReference type="Google" id="ProtNLM"/>
    </source>
</evidence>
<keyword evidence="3" id="KW-1185">Reference proteome</keyword>
<evidence type="ECO:0000256" key="1">
    <source>
        <dbReference type="SAM" id="SignalP"/>
    </source>
</evidence>
<organism evidence="2 3">
    <name type="scientific">Deinococcus multiflagellatus</name>
    <dbReference type="NCBI Taxonomy" id="1656887"/>
    <lineage>
        <taxon>Bacteria</taxon>
        <taxon>Thermotogati</taxon>
        <taxon>Deinococcota</taxon>
        <taxon>Deinococci</taxon>
        <taxon>Deinococcales</taxon>
        <taxon>Deinococcaceae</taxon>
        <taxon>Deinococcus</taxon>
    </lineage>
</organism>
<comment type="caution">
    <text evidence="2">The sequence shown here is derived from an EMBL/GenBank/DDBJ whole genome shotgun (WGS) entry which is preliminary data.</text>
</comment>